<evidence type="ECO:0000313" key="1">
    <source>
        <dbReference type="EMBL" id="PKI49537.1"/>
    </source>
</evidence>
<proteinExistence type="predicted"/>
<sequence>MVIPSLGIRDGTVESQVTVVVVWFRTCRVDPYSPAKITKNRVGLENRPDWAIFGSDVTTVSLDGILMQGQWLLTPKRTLEVALVVIWFQTCWVDPYSPAKITENIVRLENKPDWAVFRSDVTTVSLDGILMQGLIFSMKDKASCIEEEAKEEGGLGNGWGG</sequence>
<comment type="caution">
    <text evidence="1">The sequence shown here is derived from an EMBL/GenBank/DDBJ whole genome shotgun (WGS) entry which is preliminary data.</text>
</comment>
<dbReference type="EMBL" id="PGOL01002235">
    <property type="protein sequence ID" value="PKI49537.1"/>
    <property type="molecule type" value="Genomic_DNA"/>
</dbReference>
<protein>
    <submittedName>
        <fullName evidence="1">Uncharacterized protein</fullName>
    </submittedName>
</protein>
<accession>A0A2I0IZV7</accession>
<evidence type="ECO:0000313" key="2">
    <source>
        <dbReference type="Proteomes" id="UP000233551"/>
    </source>
</evidence>
<keyword evidence="2" id="KW-1185">Reference proteome</keyword>
<organism evidence="1 2">
    <name type="scientific">Punica granatum</name>
    <name type="common">Pomegranate</name>
    <dbReference type="NCBI Taxonomy" id="22663"/>
    <lineage>
        <taxon>Eukaryota</taxon>
        <taxon>Viridiplantae</taxon>
        <taxon>Streptophyta</taxon>
        <taxon>Embryophyta</taxon>
        <taxon>Tracheophyta</taxon>
        <taxon>Spermatophyta</taxon>
        <taxon>Magnoliopsida</taxon>
        <taxon>eudicotyledons</taxon>
        <taxon>Gunneridae</taxon>
        <taxon>Pentapetalae</taxon>
        <taxon>rosids</taxon>
        <taxon>malvids</taxon>
        <taxon>Myrtales</taxon>
        <taxon>Lythraceae</taxon>
        <taxon>Punica</taxon>
    </lineage>
</organism>
<dbReference type="Proteomes" id="UP000233551">
    <property type="component" value="Unassembled WGS sequence"/>
</dbReference>
<gene>
    <name evidence="1" type="ORF">CRG98_030074</name>
</gene>
<dbReference type="AlphaFoldDB" id="A0A2I0IZV7"/>
<name>A0A2I0IZV7_PUNGR</name>
<reference evidence="1 2" key="1">
    <citation type="submission" date="2017-11" db="EMBL/GenBank/DDBJ databases">
        <title>De-novo sequencing of pomegranate (Punica granatum L.) genome.</title>
        <authorList>
            <person name="Akparov Z."/>
            <person name="Amiraslanov A."/>
            <person name="Hajiyeva S."/>
            <person name="Abbasov M."/>
            <person name="Kaur K."/>
            <person name="Hamwieh A."/>
            <person name="Solovyev V."/>
            <person name="Salamov A."/>
            <person name="Braich B."/>
            <person name="Kosarev P."/>
            <person name="Mahmoud A."/>
            <person name="Hajiyev E."/>
            <person name="Babayeva S."/>
            <person name="Izzatullayeva V."/>
            <person name="Mammadov A."/>
            <person name="Mammadov A."/>
            <person name="Sharifova S."/>
            <person name="Ojaghi J."/>
            <person name="Eynullazada K."/>
            <person name="Bayramov B."/>
            <person name="Abdulazimova A."/>
            <person name="Shahmuradov I."/>
        </authorList>
    </citation>
    <scope>NUCLEOTIDE SEQUENCE [LARGE SCALE GENOMIC DNA]</scope>
    <source>
        <strain evidence="2">cv. AG2017</strain>
        <tissue evidence="1">Leaf</tissue>
    </source>
</reference>